<gene>
    <name evidence="1" type="ORF">PACLA_8A007782</name>
</gene>
<dbReference type="Proteomes" id="UP001152795">
    <property type="component" value="Unassembled WGS sequence"/>
</dbReference>
<reference evidence="1" key="1">
    <citation type="submission" date="2020-04" db="EMBL/GenBank/DDBJ databases">
        <authorList>
            <person name="Alioto T."/>
            <person name="Alioto T."/>
            <person name="Gomez Garrido J."/>
        </authorList>
    </citation>
    <scope>NUCLEOTIDE SEQUENCE</scope>
    <source>
        <strain evidence="1">A484AB</strain>
    </source>
</reference>
<protein>
    <submittedName>
        <fullName evidence="1">Uncharacterized protein</fullName>
    </submittedName>
</protein>
<comment type="caution">
    <text evidence="1">The sequence shown here is derived from an EMBL/GenBank/DDBJ whole genome shotgun (WGS) entry which is preliminary data.</text>
</comment>
<name>A0A6S7H2J5_PARCT</name>
<dbReference type="EMBL" id="CACRXK020002959">
    <property type="protein sequence ID" value="CAB3996846.1"/>
    <property type="molecule type" value="Genomic_DNA"/>
</dbReference>
<proteinExistence type="predicted"/>
<accession>A0A6S7H2J5</accession>
<sequence>MLEENIEEIYDDAEEEFHQDVVNASDNLAEQAERLESEGKITEQERREFAGITAPKGPPKGRIRHMDIIMKEWKSNLEKETDDDRRQITQRAVNIAEQPIDDVRLEMGQVLGRKRENTDTGQHPNKI</sequence>
<evidence type="ECO:0000313" key="1">
    <source>
        <dbReference type="EMBL" id="CAB3996846.1"/>
    </source>
</evidence>
<dbReference type="AlphaFoldDB" id="A0A6S7H2J5"/>
<keyword evidence="2" id="KW-1185">Reference proteome</keyword>
<organism evidence="1 2">
    <name type="scientific">Paramuricea clavata</name>
    <name type="common">Red gorgonian</name>
    <name type="synonym">Violescent sea-whip</name>
    <dbReference type="NCBI Taxonomy" id="317549"/>
    <lineage>
        <taxon>Eukaryota</taxon>
        <taxon>Metazoa</taxon>
        <taxon>Cnidaria</taxon>
        <taxon>Anthozoa</taxon>
        <taxon>Octocorallia</taxon>
        <taxon>Malacalcyonacea</taxon>
        <taxon>Plexauridae</taxon>
        <taxon>Paramuricea</taxon>
    </lineage>
</organism>
<evidence type="ECO:0000313" key="2">
    <source>
        <dbReference type="Proteomes" id="UP001152795"/>
    </source>
</evidence>